<dbReference type="Pfam" id="PF12682">
    <property type="entry name" value="Flavodoxin_4"/>
    <property type="match status" value="1"/>
</dbReference>
<feature type="domain" description="Flavodoxin-like" evidence="1">
    <location>
        <begin position="5"/>
        <end position="141"/>
    </location>
</feature>
<dbReference type="EMBL" id="AZGM01000054">
    <property type="protein sequence ID" value="KRM27720.1"/>
    <property type="molecule type" value="Genomic_DNA"/>
</dbReference>
<dbReference type="GO" id="GO:0010181">
    <property type="term" value="F:FMN binding"/>
    <property type="evidence" value="ECO:0007669"/>
    <property type="project" value="InterPro"/>
</dbReference>
<dbReference type="InterPro" id="IPR001226">
    <property type="entry name" value="Flavodoxin_CS"/>
</dbReference>
<evidence type="ECO:0000313" key="2">
    <source>
        <dbReference type="EMBL" id="KRM27720.1"/>
    </source>
</evidence>
<comment type="caution">
    <text evidence="2">The sequence shown here is derived from an EMBL/GenBank/DDBJ whole genome shotgun (WGS) entry which is preliminary data.</text>
</comment>
<organism evidence="2 3">
    <name type="scientific">Limosilactobacillus panis DSM 6035</name>
    <dbReference type="NCBI Taxonomy" id="1423782"/>
    <lineage>
        <taxon>Bacteria</taxon>
        <taxon>Bacillati</taxon>
        <taxon>Bacillota</taxon>
        <taxon>Bacilli</taxon>
        <taxon>Lactobacillales</taxon>
        <taxon>Lactobacillaceae</taxon>
        <taxon>Limosilactobacillus</taxon>
    </lineage>
</organism>
<reference evidence="2 3" key="1">
    <citation type="journal article" date="2015" name="Genome Announc.">
        <title>Expanding the biotechnology potential of lactobacilli through comparative genomics of 213 strains and associated genera.</title>
        <authorList>
            <person name="Sun Z."/>
            <person name="Harris H.M."/>
            <person name="McCann A."/>
            <person name="Guo C."/>
            <person name="Argimon S."/>
            <person name="Zhang W."/>
            <person name="Yang X."/>
            <person name="Jeffery I.B."/>
            <person name="Cooney J.C."/>
            <person name="Kagawa T.F."/>
            <person name="Liu W."/>
            <person name="Song Y."/>
            <person name="Salvetti E."/>
            <person name="Wrobel A."/>
            <person name="Rasinkangas P."/>
            <person name="Parkhill J."/>
            <person name="Rea M.C."/>
            <person name="O'Sullivan O."/>
            <person name="Ritari J."/>
            <person name="Douillard F.P."/>
            <person name="Paul Ross R."/>
            <person name="Yang R."/>
            <person name="Briner A.E."/>
            <person name="Felis G.E."/>
            <person name="de Vos W.M."/>
            <person name="Barrangou R."/>
            <person name="Klaenhammer T.R."/>
            <person name="Caufield P.W."/>
            <person name="Cui Y."/>
            <person name="Zhang H."/>
            <person name="O'Toole P.W."/>
        </authorList>
    </citation>
    <scope>NUCLEOTIDE SEQUENCE [LARGE SCALE GENOMIC DNA]</scope>
    <source>
        <strain evidence="2 3">DSM 6035</strain>
    </source>
</reference>
<accession>A0A0R1XCA0</accession>
<dbReference type="InterPro" id="IPR008254">
    <property type="entry name" value="Flavodoxin/NO_synth"/>
</dbReference>
<proteinExistence type="predicted"/>
<dbReference type="OrthoDB" id="2049760at2"/>
<dbReference type="Gene3D" id="3.40.50.360">
    <property type="match status" value="1"/>
</dbReference>
<dbReference type="PATRIC" id="fig|1423782.4.peg.1949"/>
<evidence type="ECO:0000313" key="3">
    <source>
        <dbReference type="Proteomes" id="UP000051412"/>
    </source>
</evidence>
<keyword evidence="3" id="KW-1185">Reference proteome</keyword>
<evidence type="ECO:0000259" key="1">
    <source>
        <dbReference type="Pfam" id="PF12682"/>
    </source>
</evidence>
<gene>
    <name evidence="2" type="ORF">FD32_GL001874</name>
</gene>
<dbReference type="PROSITE" id="PS00201">
    <property type="entry name" value="FLAVODOXIN"/>
    <property type="match status" value="1"/>
</dbReference>
<dbReference type="PANTHER" id="PTHR39201:SF1">
    <property type="entry name" value="FLAVODOXIN-LIKE DOMAIN-CONTAINING PROTEIN"/>
    <property type="match status" value="1"/>
</dbReference>
<sequence length="158" mass="17581">MAQQALILYYSQFGNTARLASQIHEMTGADILQVKVADQIFPQDMEATDVVYKKQRQTNRLPEITTKLPDLSYYDDILVGGPVWDGQIASPVMALLVKLQGYQGKVAPFSTGWSDTGNYQQDFIAHAGKLTVLDGYHVLTHAKPAYSSASLMSWLRKL</sequence>
<dbReference type="STRING" id="1423782.FD32_GL001874"/>
<dbReference type="RefSeq" id="WP_047767554.1">
    <property type="nucleotide sequence ID" value="NZ_AZGM01000054.1"/>
</dbReference>
<dbReference type="GO" id="GO:0016651">
    <property type="term" value="F:oxidoreductase activity, acting on NAD(P)H"/>
    <property type="evidence" value="ECO:0007669"/>
    <property type="project" value="UniProtKB-ARBA"/>
</dbReference>
<dbReference type="SUPFAM" id="SSF52218">
    <property type="entry name" value="Flavoproteins"/>
    <property type="match status" value="1"/>
</dbReference>
<dbReference type="PANTHER" id="PTHR39201">
    <property type="entry name" value="EXPORTED PROTEIN-RELATED"/>
    <property type="match status" value="1"/>
</dbReference>
<protein>
    <recommendedName>
        <fullName evidence="1">Flavodoxin-like domain-containing protein</fullName>
    </recommendedName>
</protein>
<dbReference type="InterPro" id="IPR029039">
    <property type="entry name" value="Flavoprotein-like_sf"/>
</dbReference>
<name>A0A0R1XCA0_9LACO</name>
<dbReference type="GO" id="GO:0009055">
    <property type="term" value="F:electron transfer activity"/>
    <property type="evidence" value="ECO:0007669"/>
    <property type="project" value="InterPro"/>
</dbReference>
<dbReference type="Proteomes" id="UP000051412">
    <property type="component" value="Unassembled WGS sequence"/>
</dbReference>
<dbReference type="AlphaFoldDB" id="A0A0R1XCA0"/>